<evidence type="ECO:0000256" key="9">
    <source>
        <dbReference type="ARBA" id="ARBA00023170"/>
    </source>
</evidence>
<feature type="transmembrane region" description="Helical" evidence="12">
    <location>
        <begin position="348"/>
        <end position="367"/>
    </location>
</feature>
<evidence type="ECO:0000256" key="11">
    <source>
        <dbReference type="RuleBase" id="RU000688"/>
    </source>
</evidence>
<reference evidence="15" key="1">
    <citation type="journal article" date="2013" name="Nat. Biotechnol.">
        <title>Chinese hamster genome sequenced from sorted chromosomes.</title>
        <authorList>
            <person name="Brinkrolf K."/>
            <person name="Rupp O."/>
            <person name="Laux H."/>
            <person name="Kollin F."/>
            <person name="Ernst W."/>
            <person name="Linke B."/>
            <person name="Kofler R."/>
            <person name="Romand S."/>
            <person name="Hesse F."/>
            <person name="Budach W.E."/>
            <person name="Galosy S."/>
            <person name="Muller D."/>
            <person name="Noll T."/>
            <person name="Wienberg J."/>
            <person name="Jostock T."/>
            <person name="Leonard M."/>
            <person name="Grillari J."/>
            <person name="Tauch A."/>
            <person name="Goesmann A."/>
            <person name="Helk B."/>
            <person name="Mott J.E."/>
            <person name="Puhler A."/>
            <person name="Borth N."/>
        </authorList>
    </citation>
    <scope>NUCLEOTIDE SEQUENCE [LARGE SCALE GENOMIC DNA]</scope>
    <source>
        <strain evidence="15">17A/GY</strain>
    </source>
</reference>
<dbReference type="SUPFAM" id="SSF81321">
    <property type="entry name" value="Family A G protein-coupled receptor-like"/>
    <property type="match status" value="2"/>
</dbReference>
<keyword evidence="8 12" id="KW-0472">Membrane</keyword>
<evidence type="ECO:0000256" key="3">
    <source>
        <dbReference type="ARBA" id="ARBA00022606"/>
    </source>
</evidence>
<dbReference type="Gene3D" id="1.20.1070.10">
    <property type="entry name" value="Rhodopsin 7-helix transmembrane proteins"/>
    <property type="match status" value="2"/>
</dbReference>
<feature type="transmembrane region" description="Helical" evidence="12">
    <location>
        <begin position="101"/>
        <end position="124"/>
    </location>
</feature>
<keyword evidence="6 12" id="KW-1133">Transmembrane helix</keyword>
<keyword evidence="4 11" id="KW-0812">Transmembrane</keyword>
<evidence type="ECO:0000256" key="4">
    <source>
        <dbReference type="ARBA" id="ARBA00022692"/>
    </source>
</evidence>
<evidence type="ECO:0000256" key="2">
    <source>
        <dbReference type="ARBA" id="ARBA00004141"/>
    </source>
</evidence>
<dbReference type="GO" id="GO:0004984">
    <property type="term" value="F:olfactory receptor activity"/>
    <property type="evidence" value="ECO:0007669"/>
    <property type="project" value="InterPro"/>
</dbReference>
<feature type="transmembrane region" description="Helical" evidence="12">
    <location>
        <begin position="312"/>
        <end position="336"/>
    </location>
</feature>
<comment type="subcellular location">
    <subcellularLocation>
        <location evidence="2">Membrane</location>
        <topology evidence="2">Multi-pass membrane protein</topology>
    </subcellularLocation>
</comment>
<dbReference type="GO" id="GO:0004930">
    <property type="term" value="F:G protein-coupled receptor activity"/>
    <property type="evidence" value="ECO:0007669"/>
    <property type="project" value="UniProtKB-KW"/>
</dbReference>
<feature type="transmembrane region" description="Helical" evidence="12">
    <location>
        <begin position="255"/>
        <end position="278"/>
    </location>
</feature>
<dbReference type="PANTHER" id="PTHR26450:SF401">
    <property type="entry name" value="OLFACTORY RECEPTOR 52K1"/>
    <property type="match status" value="1"/>
</dbReference>
<evidence type="ECO:0000256" key="10">
    <source>
        <dbReference type="ARBA" id="ARBA00023224"/>
    </source>
</evidence>
<dbReference type="FunFam" id="1.20.1070.10:FF:000006">
    <property type="entry name" value="Olfactory receptor"/>
    <property type="match status" value="1"/>
</dbReference>
<keyword evidence="9 11" id="KW-0675">Receptor</keyword>
<keyword evidence="5" id="KW-0552">Olfaction</keyword>
<keyword evidence="7 11" id="KW-0297">G-protein coupled receptor</keyword>
<evidence type="ECO:0000256" key="12">
    <source>
        <dbReference type="SAM" id="Phobius"/>
    </source>
</evidence>
<feature type="transmembrane region" description="Helical" evidence="12">
    <location>
        <begin position="20"/>
        <end position="47"/>
    </location>
</feature>
<comment type="function">
    <text evidence="1">Odorant receptor.</text>
</comment>
<name>A0A061ICA0_CRIGR</name>
<dbReference type="InterPro" id="IPR000276">
    <property type="entry name" value="GPCR_Rhodpsn"/>
</dbReference>
<accession>A0A061ICA0</accession>
<feature type="transmembrane region" description="Helical" evidence="12">
    <location>
        <begin position="59"/>
        <end position="81"/>
    </location>
</feature>
<evidence type="ECO:0000256" key="6">
    <source>
        <dbReference type="ARBA" id="ARBA00022989"/>
    </source>
</evidence>
<comment type="similarity">
    <text evidence="11">Belongs to the G-protein coupled receptor 1 family.</text>
</comment>
<dbReference type="EMBL" id="KE672248">
    <property type="protein sequence ID" value="ERE79452.1"/>
    <property type="molecule type" value="Genomic_DNA"/>
</dbReference>
<dbReference type="InterPro" id="IPR017452">
    <property type="entry name" value="GPCR_Rhodpsn_7TM"/>
</dbReference>
<proteinExistence type="inferred from homology"/>
<evidence type="ECO:0000256" key="8">
    <source>
        <dbReference type="ARBA" id="ARBA00023136"/>
    </source>
</evidence>
<feature type="domain" description="G-protein coupled receptors family 1 profile" evidence="13">
    <location>
        <begin position="1"/>
        <end position="124"/>
    </location>
</feature>
<dbReference type="PROSITE" id="PS00237">
    <property type="entry name" value="G_PROTEIN_RECEP_F1_1"/>
    <property type="match status" value="1"/>
</dbReference>
<feature type="transmembrane region" description="Helical" evidence="12">
    <location>
        <begin position="379"/>
        <end position="398"/>
    </location>
</feature>
<evidence type="ECO:0000313" key="15">
    <source>
        <dbReference type="Proteomes" id="UP000030759"/>
    </source>
</evidence>
<evidence type="ECO:0000313" key="14">
    <source>
        <dbReference type="EMBL" id="ERE79452.1"/>
    </source>
</evidence>
<keyword evidence="3" id="KW-0716">Sensory transduction</keyword>
<protein>
    <submittedName>
        <fullName evidence="14">Olfactory receptor 52K1-like protein</fullName>
    </submittedName>
</protein>
<sequence length="427" mass="48870">MGVTTEFPSVEVDSALHEPMYLFLAMLAAIDLVLSSSTLPKMLALFWFRDREINFHACLVQMFFLHSFAIMESAMLLAMAFDRYVAICKPLHYTTILTKSLIIKIGLAAVTRAVTLMTPLPFLLRRFHYYKGIPDIKNTANTTISLSLYEHCHRHQFYGYLIFSGLEHLHIWISIPFFFAYTLALLSNCILLFIIQADTALQRNQEINFYACLIQMFFLHSFSIMESAVLLAMAFDRYVAICKPLHYTMILTKSLIIKIGLAAVTRAVTLMTPLPFLLRRFHYCRGTVIAHCYCEHMAVVRLACGDTRFNNIYGIAVAMFIVVLDLLFVILSYIFILRAVLQLASQEARYKAFGTCVSHIGAILSTYTPLVISSVMHRVARQAAPHVHILLAIFYLLFPPKINPIIYGVKTRQIRDHVLNLFRRKDE</sequence>
<dbReference type="PRINTS" id="PR00245">
    <property type="entry name" value="OLFACTORYR"/>
</dbReference>
<dbReference type="InterPro" id="IPR050402">
    <property type="entry name" value="OR51/52/56-like"/>
</dbReference>
<dbReference type="AlphaFoldDB" id="A0A061ICA0"/>
<dbReference type="Proteomes" id="UP000030759">
    <property type="component" value="Unassembled WGS sequence"/>
</dbReference>
<dbReference type="Pfam" id="PF13853">
    <property type="entry name" value="7tm_4"/>
    <property type="match status" value="2"/>
</dbReference>
<dbReference type="PROSITE" id="PS50262">
    <property type="entry name" value="G_PROTEIN_RECEP_F1_2"/>
    <property type="match status" value="2"/>
</dbReference>
<feature type="domain" description="G-protein coupled receptors family 1 profile" evidence="13">
    <location>
        <begin position="140"/>
        <end position="407"/>
    </location>
</feature>
<keyword evidence="10 11" id="KW-0807">Transducer</keyword>
<dbReference type="InterPro" id="IPR000725">
    <property type="entry name" value="Olfact_rcpt"/>
</dbReference>
<dbReference type="GO" id="GO:0005886">
    <property type="term" value="C:plasma membrane"/>
    <property type="evidence" value="ECO:0007669"/>
    <property type="project" value="TreeGrafter"/>
</dbReference>
<dbReference type="PRINTS" id="PR00237">
    <property type="entry name" value="GPCRRHODOPSN"/>
</dbReference>
<evidence type="ECO:0000256" key="5">
    <source>
        <dbReference type="ARBA" id="ARBA00022725"/>
    </source>
</evidence>
<organism evidence="14 15">
    <name type="scientific">Cricetulus griseus</name>
    <name type="common">Chinese hamster</name>
    <name type="synonym">Cricetulus barabensis griseus</name>
    <dbReference type="NCBI Taxonomy" id="10029"/>
    <lineage>
        <taxon>Eukaryota</taxon>
        <taxon>Metazoa</taxon>
        <taxon>Chordata</taxon>
        <taxon>Craniata</taxon>
        <taxon>Vertebrata</taxon>
        <taxon>Euteleostomi</taxon>
        <taxon>Mammalia</taxon>
        <taxon>Eutheria</taxon>
        <taxon>Euarchontoglires</taxon>
        <taxon>Glires</taxon>
        <taxon>Rodentia</taxon>
        <taxon>Myomorpha</taxon>
        <taxon>Muroidea</taxon>
        <taxon>Cricetidae</taxon>
        <taxon>Cricetinae</taxon>
        <taxon>Cricetulus</taxon>
    </lineage>
</organism>
<gene>
    <name evidence="14" type="ORF">H671_3g9600</name>
</gene>
<evidence type="ECO:0000256" key="7">
    <source>
        <dbReference type="ARBA" id="ARBA00023040"/>
    </source>
</evidence>
<evidence type="ECO:0000259" key="13">
    <source>
        <dbReference type="PROSITE" id="PS50262"/>
    </source>
</evidence>
<feature type="transmembrane region" description="Helical" evidence="12">
    <location>
        <begin position="207"/>
        <end position="235"/>
    </location>
</feature>
<feature type="transmembrane region" description="Helical" evidence="12">
    <location>
        <begin position="171"/>
        <end position="195"/>
    </location>
</feature>
<dbReference type="PANTHER" id="PTHR26450">
    <property type="entry name" value="OLFACTORY RECEPTOR 56B1-RELATED"/>
    <property type="match status" value="1"/>
</dbReference>
<evidence type="ECO:0000256" key="1">
    <source>
        <dbReference type="ARBA" id="ARBA00002936"/>
    </source>
</evidence>